<proteinExistence type="predicted"/>
<keyword evidence="3" id="KW-1185">Reference proteome</keyword>
<dbReference type="Proteomes" id="UP000190306">
    <property type="component" value="Chromosome"/>
</dbReference>
<reference evidence="1 3" key="1">
    <citation type="submission" date="2015-07" db="EMBL/GenBank/DDBJ databases">
        <title>Draft Genome Sequence of Streptomyces antibioticus, IMRU 3720 reveals insights in the evolution of actinomycin biosynthetic gene clusters in Streptomyces.</title>
        <authorList>
            <person name="Crnovcic I."/>
            <person name="Ruckert C."/>
            <person name="Kalinowksi J."/>
            <person name="Keller U."/>
        </authorList>
    </citation>
    <scope>NUCLEOTIDE SEQUENCE [LARGE SCALE GENOMIC DNA]</scope>
    <source>
        <strain evidence="1 3">DSM 41481</strain>
    </source>
</reference>
<dbReference type="AlphaFoldDB" id="A0AAE6Y9S7"/>
<sequence>MISHTGTLFNDGPVRRVVETALRARQSQGVLDLDDELRRFVRTACAADTSRWLLPVASVAALLDHTADLLRSEGPAFFPRTFTERLDAVRDGVPGDEYLRELAGLIRGIDQEPEAGFADLPLADWEAAARFPELFGFGANWIHDGEYPSLSDSVMAFVEAEHPFCSETFSRLVADAQSVLVLFPRPAALSVNVTRWVPWVSHDGLRQIIRMIDDHMRTEHSERPTCGPSP</sequence>
<accession>A0AAE6Y9S7</accession>
<evidence type="ECO:0000313" key="3">
    <source>
        <dbReference type="Proteomes" id="UP000190306"/>
    </source>
</evidence>
<dbReference type="EMBL" id="LHQL01000009">
    <property type="protein sequence ID" value="OOQ50874.1"/>
    <property type="molecule type" value="Genomic_DNA"/>
</dbReference>
<evidence type="ECO:0000313" key="1">
    <source>
        <dbReference type="EMBL" id="OOQ50874.1"/>
    </source>
</evidence>
<evidence type="ECO:0000313" key="2">
    <source>
        <dbReference type="EMBL" id="QIT45017.1"/>
    </source>
</evidence>
<dbReference type="Proteomes" id="UP000502504">
    <property type="component" value="Chromosome"/>
</dbReference>
<name>A0AAE6Y9S7_STRAT</name>
<protein>
    <submittedName>
        <fullName evidence="2">Uncharacterized protein</fullName>
    </submittedName>
</protein>
<dbReference type="EMBL" id="CP050692">
    <property type="protein sequence ID" value="QIT45017.1"/>
    <property type="molecule type" value="Genomic_DNA"/>
</dbReference>
<dbReference type="RefSeq" id="WP_078633787.1">
    <property type="nucleotide sequence ID" value="NZ_CM007717.1"/>
</dbReference>
<reference evidence="2 4" key="2">
    <citation type="submission" date="2020-03" db="EMBL/GenBank/DDBJ databases">
        <title>Is there a link between lipid content and antibiotic production in Streptomyces?</title>
        <authorList>
            <person name="David M."/>
            <person name="Lejeune C."/>
            <person name="Abreu S."/>
            <person name="Thibessard A."/>
            <person name="Leblond P."/>
            <person name="Chaminade P."/>
            <person name="Virolle M.-J."/>
        </authorList>
    </citation>
    <scope>NUCLEOTIDE SEQUENCE [LARGE SCALE GENOMIC DNA]</scope>
    <source>
        <strain evidence="2 4">DSM 41481</strain>
    </source>
</reference>
<organism evidence="2 4">
    <name type="scientific">Streptomyces antibioticus</name>
    <dbReference type="NCBI Taxonomy" id="1890"/>
    <lineage>
        <taxon>Bacteria</taxon>
        <taxon>Bacillati</taxon>
        <taxon>Actinomycetota</taxon>
        <taxon>Actinomycetes</taxon>
        <taxon>Kitasatosporales</taxon>
        <taxon>Streptomycetaceae</taxon>
        <taxon>Streptomyces</taxon>
    </lineage>
</organism>
<gene>
    <name evidence="1" type="ORF">AFM16_16595</name>
    <name evidence="2" type="ORF">HCX60_16870</name>
</gene>
<evidence type="ECO:0000313" key="4">
    <source>
        <dbReference type="Proteomes" id="UP000502504"/>
    </source>
</evidence>